<evidence type="ECO:0000256" key="2">
    <source>
        <dbReference type="SAM" id="MobiDB-lite"/>
    </source>
</evidence>
<proteinExistence type="predicted"/>
<dbReference type="AlphaFoldDB" id="A0A8R1IW09"/>
<evidence type="ECO:0000256" key="1">
    <source>
        <dbReference type="SAM" id="Coils"/>
    </source>
</evidence>
<name>A0A8R1IW09_CAEJA</name>
<reference evidence="4" key="1">
    <citation type="submission" date="2010-08" db="EMBL/GenBank/DDBJ databases">
        <authorList>
            <consortium name="Caenorhabditis japonica Sequencing Consortium"/>
            <person name="Wilson R.K."/>
        </authorList>
    </citation>
    <scope>NUCLEOTIDE SEQUENCE [LARGE SCALE GENOMIC DNA]</scope>
    <source>
        <strain evidence="4">DF5081</strain>
    </source>
</reference>
<evidence type="ECO:0000313" key="3">
    <source>
        <dbReference type="EnsemblMetazoa" id="CJA39997.1"/>
    </source>
</evidence>
<reference evidence="3" key="2">
    <citation type="submission" date="2022-06" db="UniProtKB">
        <authorList>
            <consortium name="EnsemblMetazoa"/>
        </authorList>
    </citation>
    <scope>IDENTIFICATION</scope>
    <source>
        <strain evidence="3">DF5081</strain>
    </source>
</reference>
<dbReference type="EnsemblMetazoa" id="CJA39997.1">
    <property type="protein sequence ID" value="CJA39997.1"/>
    <property type="gene ID" value="WBGene00215845"/>
</dbReference>
<protein>
    <submittedName>
        <fullName evidence="3">Uncharacterized protein</fullName>
    </submittedName>
</protein>
<dbReference type="Proteomes" id="UP000005237">
    <property type="component" value="Unassembled WGS sequence"/>
</dbReference>
<sequence length="291" mass="32487">MGKGKHQRTSGNSSSPEMKKSKKDEQLAGLIFELLESERFQELFIGIIERSRSNEYKKLKEELEQQKAKTAELESELVAIKKLVTTQGGRNPSPTPLLESASELERKRSVVISGIPEGRHGSEIENWKLFIDMVHSCSPPHSPSLPLVMSSRVTQRSHTMAPHSGILRPLAKPHNHHARLDTLRSPCTLAHGPDYAQQPAARTIDDRRRPSDVRRLLDTHTLPPTNQDRAADQSAIMETFWKRPAHFLALYKAAISPISSVVSDPGPGPNCVLSPLFHLVSPKDLYLFVNP</sequence>
<keyword evidence="1" id="KW-0175">Coiled coil</keyword>
<organism evidence="3 4">
    <name type="scientific">Caenorhabditis japonica</name>
    <dbReference type="NCBI Taxonomy" id="281687"/>
    <lineage>
        <taxon>Eukaryota</taxon>
        <taxon>Metazoa</taxon>
        <taxon>Ecdysozoa</taxon>
        <taxon>Nematoda</taxon>
        <taxon>Chromadorea</taxon>
        <taxon>Rhabditida</taxon>
        <taxon>Rhabditina</taxon>
        <taxon>Rhabditomorpha</taxon>
        <taxon>Rhabditoidea</taxon>
        <taxon>Rhabditidae</taxon>
        <taxon>Peloderinae</taxon>
        <taxon>Caenorhabditis</taxon>
    </lineage>
</organism>
<feature type="coiled-coil region" evidence="1">
    <location>
        <begin position="49"/>
        <end position="83"/>
    </location>
</feature>
<keyword evidence="4" id="KW-1185">Reference proteome</keyword>
<feature type="region of interest" description="Disordered" evidence="2">
    <location>
        <begin position="1"/>
        <end position="23"/>
    </location>
</feature>
<accession>A0A8R1IW09</accession>
<evidence type="ECO:0000313" key="4">
    <source>
        <dbReference type="Proteomes" id="UP000005237"/>
    </source>
</evidence>